<evidence type="ECO:0000313" key="1">
    <source>
        <dbReference type="EMBL" id="MPC50416.1"/>
    </source>
</evidence>
<keyword evidence="2" id="KW-1185">Reference proteome</keyword>
<comment type="caution">
    <text evidence="1">The sequence shown here is derived from an EMBL/GenBank/DDBJ whole genome shotgun (WGS) entry which is preliminary data.</text>
</comment>
<sequence length="87" mass="10436">MLPLQDYKQEELYFPLQGYKEEITHPPSRHKEEELRIPLQDCKEKDLHMPPSKATKRLEKATKEELCIAFKTRKRKSYAPPSRLQNR</sequence>
<dbReference type="EMBL" id="VSRR010009487">
    <property type="protein sequence ID" value="MPC50416.1"/>
    <property type="molecule type" value="Genomic_DNA"/>
</dbReference>
<proteinExistence type="predicted"/>
<dbReference type="Proteomes" id="UP000324222">
    <property type="component" value="Unassembled WGS sequence"/>
</dbReference>
<protein>
    <submittedName>
        <fullName evidence="1">Uncharacterized protein</fullName>
    </submittedName>
</protein>
<accession>A0A5B7FXW1</accession>
<reference evidence="1 2" key="1">
    <citation type="submission" date="2019-05" db="EMBL/GenBank/DDBJ databases">
        <title>Another draft genome of Portunus trituberculatus and its Hox gene families provides insights of decapod evolution.</title>
        <authorList>
            <person name="Jeong J.-H."/>
            <person name="Song I."/>
            <person name="Kim S."/>
            <person name="Choi T."/>
            <person name="Kim D."/>
            <person name="Ryu S."/>
            <person name="Kim W."/>
        </authorList>
    </citation>
    <scope>NUCLEOTIDE SEQUENCE [LARGE SCALE GENOMIC DNA]</scope>
    <source>
        <tissue evidence="1">Muscle</tissue>
    </source>
</reference>
<name>A0A5B7FXW1_PORTR</name>
<dbReference type="AlphaFoldDB" id="A0A5B7FXW1"/>
<organism evidence="1 2">
    <name type="scientific">Portunus trituberculatus</name>
    <name type="common">Swimming crab</name>
    <name type="synonym">Neptunus trituberculatus</name>
    <dbReference type="NCBI Taxonomy" id="210409"/>
    <lineage>
        <taxon>Eukaryota</taxon>
        <taxon>Metazoa</taxon>
        <taxon>Ecdysozoa</taxon>
        <taxon>Arthropoda</taxon>
        <taxon>Crustacea</taxon>
        <taxon>Multicrustacea</taxon>
        <taxon>Malacostraca</taxon>
        <taxon>Eumalacostraca</taxon>
        <taxon>Eucarida</taxon>
        <taxon>Decapoda</taxon>
        <taxon>Pleocyemata</taxon>
        <taxon>Brachyura</taxon>
        <taxon>Eubrachyura</taxon>
        <taxon>Portunoidea</taxon>
        <taxon>Portunidae</taxon>
        <taxon>Portuninae</taxon>
        <taxon>Portunus</taxon>
    </lineage>
</organism>
<evidence type="ECO:0000313" key="2">
    <source>
        <dbReference type="Proteomes" id="UP000324222"/>
    </source>
</evidence>
<gene>
    <name evidence="1" type="ORF">E2C01_044244</name>
</gene>